<reference evidence="3" key="1">
    <citation type="submission" date="2018-12" db="EMBL/GenBank/DDBJ databases">
        <title>Complete genome sequence of Paenibacillus sp. MBLB1234.</title>
        <authorList>
            <person name="Nam Y.-D."/>
            <person name="Kang J."/>
            <person name="Chung W.-H."/>
            <person name="Park Y.S."/>
        </authorList>
    </citation>
    <scope>NUCLEOTIDE SEQUENCE [LARGE SCALE GENOMIC DNA]</scope>
    <source>
        <strain evidence="3">MBLB1234</strain>
    </source>
</reference>
<dbReference type="InterPro" id="IPR002575">
    <property type="entry name" value="Aminoglycoside_PTrfase"/>
</dbReference>
<keyword evidence="2" id="KW-0808">Transferase</keyword>
<keyword evidence="3" id="KW-1185">Reference proteome</keyword>
<sequence>MSSTSNNSTLPLSEATMQWLLQQAGTGSVIEQVNALKGGISSAVYGIQGKRQGETFEYVLRQFTDREWLAHEPDLAEHEAEALIRAYGADVPSPQWIAGDFAGQSCGFPSVLMTRLEGEVILQPQELPGWIEGLAGSLAGLHQADTAPMRWNYFTYNNITALQIPDWTGSPEAWGKIIKRVQGDTPIYTPRFIHRDYHPTNILWKNGKVSGIVDWVNSCYGPAGIDTGHCRVNLVQLHGVETADAFLEAYLNSPGSTEEVTDCYWDMLSLTDFLCWPPEVYQGWIDLGFTGLSTQIIKERIDEYAESLAAKLS</sequence>
<dbReference type="SUPFAM" id="SSF56112">
    <property type="entry name" value="Protein kinase-like (PK-like)"/>
    <property type="match status" value="1"/>
</dbReference>
<dbReference type="KEGG" id="plut:EI981_17125"/>
<dbReference type="OrthoDB" id="334783at2"/>
<protein>
    <submittedName>
        <fullName evidence="2">Aminoglycoside phosphotransferase family protein</fullName>
    </submittedName>
</protein>
<dbReference type="Proteomes" id="UP000270678">
    <property type="component" value="Chromosome"/>
</dbReference>
<evidence type="ECO:0000313" key="3">
    <source>
        <dbReference type="Proteomes" id="UP000270678"/>
    </source>
</evidence>
<name>A0A3Q9ICH9_9BACL</name>
<gene>
    <name evidence="2" type="ORF">EI981_17125</name>
</gene>
<dbReference type="InterPro" id="IPR011009">
    <property type="entry name" value="Kinase-like_dom_sf"/>
</dbReference>
<accession>A0A3Q9ICH9</accession>
<dbReference type="RefSeq" id="WP_127000166.1">
    <property type="nucleotide sequence ID" value="NZ_CP034346.1"/>
</dbReference>
<dbReference type="Gene3D" id="3.90.1200.10">
    <property type="match status" value="1"/>
</dbReference>
<proteinExistence type="predicted"/>
<dbReference type="GO" id="GO:0016740">
    <property type="term" value="F:transferase activity"/>
    <property type="evidence" value="ECO:0007669"/>
    <property type="project" value="UniProtKB-KW"/>
</dbReference>
<dbReference type="Pfam" id="PF01636">
    <property type="entry name" value="APH"/>
    <property type="match status" value="1"/>
</dbReference>
<feature type="domain" description="Aminoglycoside phosphotransferase" evidence="1">
    <location>
        <begin position="34"/>
        <end position="255"/>
    </location>
</feature>
<dbReference type="PANTHER" id="PTHR21310">
    <property type="entry name" value="AMINOGLYCOSIDE PHOSPHOTRANSFERASE-RELATED-RELATED"/>
    <property type="match status" value="1"/>
</dbReference>
<dbReference type="AlphaFoldDB" id="A0A3Q9ICH9"/>
<organism evidence="2 3">
    <name type="scientific">Paenibacillus lutimineralis</name>
    <dbReference type="NCBI Taxonomy" id="2707005"/>
    <lineage>
        <taxon>Bacteria</taxon>
        <taxon>Bacillati</taxon>
        <taxon>Bacillota</taxon>
        <taxon>Bacilli</taxon>
        <taxon>Bacillales</taxon>
        <taxon>Paenibacillaceae</taxon>
        <taxon>Paenibacillus</taxon>
    </lineage>
</organism>
<dbReference type="EMBL" id="CP034346">
    <property type="protein sequence ID" value="AZS15986.1"/>
    <property type="molecule type" value="Genomic_DNA"/>
</dbReference>
<dbReference type="InterPro" id="IPR051678">
    <property type="entry name" value="AGP_Transferase"/>
</dbReference>
<evidence type="ECO:0000259" key="1">
    <source>
        <dbReference type="Pfam" id="PF01636"/>
    </source>
</evidence>
<dbReference type="PANTHER" id="PTHR21310:SF40">
    <property type="entry name" value="AMINOGLYCOSIDE PHOSPHOTRANSFERASE DOMAIN-CONTAINING PROTEIN-RELATED"/>
    <property type="match status" value="1"/>
</dbReference>
<evidence type="ECO:0000313" key="2">
    <source>
        <dbReference type="EMBL" id="AZS15986.1"/>
    </source>
</evidence>